<protein>
    <submittedName>
        <fullName evidence="2">Uncharacterized protein</fullName>
    </submittedName>
</protein>
<evidence type="ECO:0000256" key="1">
    <source>
        <dbReference type="SAM" id="Coils"/>
    </source>
</evidence>
<feature type="coiled-coil region" evidence="1">
    <location>
        <begin position="113"/>
        <end position="140"/>
    </location>
</feature>
<dbReference type="AlphaFoldDB" id="A0A7C4ASD4"/>
<accession>A0A7C4ASD4</accession>
<proteinExistence type="predicted"/>
<name>A0A7C4ASD4_9BACT</name>
<feature type="coiled-coil region" evidence="1">
    <location>
        <begin position="16"/>
        <end position="43"/>
    </location>
</feature>
<comment type="caution">
    <text evidence="2">The sequence shown here is derived from an EMBL/GenBank/DDBJ whole genome shotgun (WGS) entry which is preliminary data.</text>
</comment>
<organism evidence="2">
    <name type="scientific">Desulfomonile tiedjei</name>
    <dbReference type="NCBI Taxonomy" id="2358"/>
    <lineage>
        <taxon>Bacteria</taxon>
        <taxon>Pseudomonadati</taxon>
        <taxon>Thermodesulfobacteriota</taxon>
        <taxon>Desulfomonilia</taxon>
        <taxon>Desulfomonilales</taxon>
        <taxon>Desulfomonilaceae</taxon>
        <taxon>Desulfomonile</taxon>
    </lineage>
</organism>
<sequence>MTQSAFQTSAGASRNSVDFTENYRNLRKMIQALKKENGQLVGKEIFGDEEEQPALTKSDMQRLFKTLRRIENQYEKCCNPPIPEALEKSIRTKGSDEWLPWELEAIEKMDTWRSELEERKKKATKMLQQAMEKIKARRRR</sequence>
<dbReference type="EMBL" id="DTGT01000249">
    <property type="protein sequence ID" value="HGH61222.1"/>
    <property type="molecule type" value="Genomic_DNA"/>
</dbReference>
<evidence type="ECO:0000313" key="2">
    <source>
        <dbReference type="EMBL" id="HGH61222.1"/>
    </source>
</evidence>
<reference evidence="2" key="1">
    <citation type="journal article" date="2020" name="mSystems">
        <title>Genome- and Community-Level Interaction Insights into Carbon Utilization and Element Cycling Functions of Hydrothermarchaeota in Hydrothermal Sediment.</title>
        <authorList>
            <person name="Zhou Z."/>
            <person name="Liu Y."/>
            <person name="Xu W."/>
            <person name="Pan J."/>
            <person name="Luo Z.H."/>
            <person name="Li M."/>
        </authorList>
    </citation>
    <scope>NUCLEOTIDE SEQUENCE [LARGE SCALE GENOMIC DNA]</scope>
    <source>
        <strain evidence="2">SpSt-769</strain>
    </source>
</reference>
<gene>
    <name evidence="2" type="ORF">ENV54_07995</name>
</gene>
<keyword evidence="1" id="KW-0175">Coiled coil</keyword>